<dbReference type="EMBL" id="FR824099">
    <property type="protein sequence ID" value="CCA18654.1"/>
    <property type="molecule type" value="Genomic_DNA"/>
</dbReference>
<evidence type="ECO:0000256" key="5">
    <source>
        <dbReference type="ARBA" id="ARBA00023136"/>
    </source>
</evidence>
<feature type="domain" description="SPX" evidence="7">
    <location>
        <begin position="1"/>
        <end position="220"/>
    </location>
</feature>
<dbReference type="Pfam" id="PF03105">
    <property type="entry name" value="SPX"/>
    <property type="match status" value="1"/>
</dbReference>
<dbReference type="PANTHER" id="PTHR46140:SF1">
    <property type="entry name" value="VACUOLAR TRANSPORTER CHAPERONE COMPLEX SUBUNIT 4-RELATED"/>
    <property type="match status" value="1"/>
</dbReference>
<dbReference type="HOGENOM" id="CLU_1258075_0_0_1"/>
<keyword evidence="2" id="KW-0926">Vacuole</keyword>
<evidence type="ECO:0000313" key="8">
    <source>
        <dbReference type="EMBL" id="CCA18654.1"/>
    </source>
</evidence>
<evidence type="ECO:0000259" key="7">
    <source>
        <dbReference type="PROSITE" id="PS51382"/>
    </source>
</evidence>
<name>F0WBX5_9STRA</name>
<dbReference type="PANTHER" id="PTHR46140">
    <property type="entry name" value="VACUOLAR TRANSPORTER CHAPERONE 1-RELATED"/>
    <property type="match status" value="1"/>
</dbReference>
<comment type="subcellular location">
    <subcellularLocation>
        <location evidence="1">Vacuole membrane</location>
        <topology evidence="1">Multi-pass membrane protein</topology>
    </subcellularLocation>
</comment>
<evidence type="ECO:0000256" key="2">
    <source>
        <dbReference type="ARBA" id="ARBA00022554"/>
    </source>
</evidence>
<proteinExistence type="predicted"/>
<dbReference type="GO" id="GO:0005774">
    <property type="term" value="C:vacuolar membrane"/>
    <property type="evidence" value="ECO:0007669"/>
    <property type="project" value="UniProtKB-SubCell"/>
</dbReference>
<dbReference type="InterPro" id="IPR004331">
    <property type="entry name" value="SPX_dom"/>
</dbReference>
<evidence type="ECO:0000256" key="1">
    <source>
        <dbReference type="ARBA" id="ARBA00004128"/>
    </source>
</evidence>
<evidence type="ECO:0000256" key="6">
    <source>
        <dbReference type="SAM" id="Coils"/>
    </source>
</evidence>
<dbReference type="GO" id="GO:0006799">
    <property type="term" value="P:polyphosphate biosynthetic process"/>
    <property type="evidence" value="ECO:0007669"/>
    <property type="project" value="UniProtKB-ARBA"/>
</dbReference>
<dbReference type="CDD" id="cd14447">
    <property type="entry name" value="SPX"/>
    <property type="match status" value="1"/>
</dbReference>
<dbReference type="InterPro" id="IPR051572">
    <property type="entry name" value="VTC_Complex_Subunit"/>
</dbReference>
<reference evidence="8" key="1">
    <citation type="journal article" date="2011" name="PLoS Biol.">
        <title>Gene gain and loss during evolution of obligate parasitism in the white rust pathogen of Arabidopsis thaliana.</title>
        <authorList>
            <person name="Kemen E."/>
            <person name="Gardiner A."/>
            <person name="Schultz-Larsen T."/>
            <person name="Kemen A.C."/>
            <person name="Balmuth A.L."/>
            <person name="Robert-Seilaniantz A."/>
            <person name="Bailey K."/>
            <person name="Holub E."/>
            <person name="Studholme D.J."/>
            <person name="Maclean D."/>
            <person name="Jones J.D."/>
        </authorList>
    </citation>
    <scope>NUCLEOTIDE SEQUENCE</scope>
</reference>
<dbReference type="AlphaFoldDB" id="F0WBX5"/>
<keyword evidence="5" id="KW-0472">Membrane</keyword>
<evidence type="ECO:0000256" key="3">
    <source>
        <dbReference type="ARBA" id="ARBA00022692"/>
    </source>
</evidence>
<protein>
    <submittedName>
        <fullName evidence="8">Divalent anion:Na symporter (DASS) family protein pu</fullName>
    </submittedName>
</protein>
<keyword evidence="3" id="KW-0812">Transmembrane</keyword>
<keyword evidence="6" id="KW-0175">Coiled coil</keyword>
<reference evidence="8" key="2">
    <citation type="submission" date="2011-02" db="EMBL/GenBank/DDBJ databases">
        <authorList>
            <person name="MacLean D."/>
        </authorList>
    </citation>
    <scope>NUCLEOTIDE SEQUENCE</scope>
</reference>
<gene>
    <name evidence="8" type="primary">AlNc14C54G4163</name>
    <name evidence="8" type="ORF">ALNC14_047970</name>
</gene>
<feature type="coiled-coil region" evidence="6">
    <location>
        <begin position="134"/>
        <end position="161"/>
    </location>
</feature>
<organism evidence="8">
    <name type="scientific">Albugo laibachii Nc14</name>
    <dbReference type="NCBI Taxonomy" id="890382"/>
    <lineage>
        <taxon>Eukaryota</taxon>
        <taxon>Sar</taxon>
        <taxon>Stramenopiles</taxon>
        <taxon>Oomycota</taxon>
        <taxon>Peronosporomycetes</taxon>
        <taxon>Albuginales</taxon>
        <taxon>Albuginaceae</taxon>
        <taxon>Albugo</taxon>
    </lineage>
</organism>
<sequence length="220" mass="25505">MKFGKVLENNANSEWRENYVQYKRLKRLIKRVAFEIEKKAVQQQRRASTALAIDTSSSAGPASTLGKIISKSPIFGKRFIPNDQETQPLFPSQAETVQRQRCALPLQKDYSDEDMMDAKNDFWNVLDENLKTVNEFYIREITSLRKTIKSFEEDISQEKQSHGHVHARCSVEYGFAALHDTYDILTDIKTFVQTNYTGFRKIVKKASIERHPFIILNHTL</sequence>
<keyword evidence="4" id="KW-1133">Transmembrane helix</keyword>
<accession>F0WBX5</accession>
<evidence type="ECO:0000256" key="4">
    <source>
        <dbReference type="ARBA" id="ARBA00022989"/>
    </source>
</evidence>
<dbReference type="PROSITE" id="PS51382">
    <property type="entry name" value="SPX"/>
    <property type="match status" value="1"/>
</dbReference>